<dbReference type="AlphaFoldDB" id="A0A5C8NEW7"/>
<dbReference type="NCBIfam" id="TIGR00350">
    <property type="entry name" value="lytR_cpsA_psr"/>
    <property type="match status" value="1"/>
</dbReference>
<dbReference type="Gene3D" id="3.40.630.190">
    <property type="entry name" value="LCP protein"/>
    <property type="match status" value="1"/>
</dbReference>
<keyword evidence="3" id="KW-0472">Membrane</keyword>
<feature type="region of interest" description="Disordered" evidence="2">
    <location>
        <begin position="436"/>
        <end position="475"/>
    </location>
</feature>
<dbReference type="Pfam" id="PF03816">
    <property type="entry name" value="LytR_cpsA_psr"/>
    <property type="match status" value="1"/>
</dbReference>
<sequence>MTHRASLLGRGYAGHRLDSPRLRFRRALALCAMTVVAPGSAQVAVGRRWVGWVALTAWAALLLGGGYYVWHAGTDRVSALNNAFDADALLRLRIGLAVVVIAWLALFIDAWRLARPFSLTFWRGALVMVVNTALVAAVGGSAVFASELLQVQRDVVKTVFKATKTSAPLEGRYNILLIGADSGKDRTGIRPDSLTVASIDAGTGRTVLVSIPRNLQNVPFPESSPMHQVYPYGYNCGSECLINAVHTAAQNRTDLYPNSADPGLDATIDAVEGVTDLKINYYVMVNLKGFRKLVDAVGGVEMDVKTRIAKFGHDDAWKQQYIEPGKQVLDGDNALWYARSRVQSDDYTRMGRQKCLMAAMLDQLSPQKVVLNAKDIAASGKELLSTNLPAKELGQFADLALKSRGEKVRTVSLVPPVVNTITPDFAAIHRMIDEAIQKSERNVPPDPKSTDDPETSKPNDTQSSANTTDDLAASC</sequence>
<feature type="transmembrane region" description="Helical" evidence="3">
    <location>
        <begin position="51"/>
        <end position="70"/>
    </location>
</feature>
<dbReference type="PANTHER" id="PTHR33392:SF6">
    <property type="entry name" value="POLYISOPRENYL-TEICHOIC ACID--PEPTIDOGLYCAN TEICHOIC ACID TRANSFERASE TAGU"/>
    <property type="match status" value="1"/>
</dbReference>
<proteinExistence type="inferred from homology"/>
<feature type="transmembrane region" description="Helical" evidence="3">
    <location>
        <begin position="90"/>
        <end position="108"/>
    </location>
</feature>
<evidence type="ECO:0000313" key="5">
    <source>
        <dbReference type="EMBL" id="TXL57329.1"/>
    </source>
</evidence>
<keyword evidence="3" id="KW-1133">Transmembrane helix</keyword>
<feature type="compositionally biased region" description="Polar residues" evidence="2">
    <location>
        <begin position="458"/>
        <end position="469"/>
    </location>
</feature>
<name>A0A5C8NEW7_9ACTN</name>
<organism evidence="5 6">
    <name type="scientific">Aeromicrobium terrae</name>
    <dbReference type="NCBI Taxonomy" id="2498846"/>
    <lineage>
        <taxon>Bacteria</taxon>
        <taxon>Bacillati</taxon>
        <taxon>Actinomycetota</taxon>
        <taxon>Actinomycetes</taxon>
        <taxon>Propionibacteriales</taxon>
        <taxon>Nocardioidaceae</taxon>
        <taxon>Aeromicrobium</taxon>
    </lineage>
</organism>
<dbReference type="InterPro" id="IPR004474">
    <property type="entry name" value="LytR_CpsA_psr"/>
</dbReference>
<evidence type="ECO:0000256" key="2">
    <source>
        <dbReference type="SAM" id="MobiDB-lite"/>
    </source>
</evidence>
<dbReference type="PANTHER" id="PTHR33392">
    <property type="entry name" value="POLYISOPRENYL-TEICHOIC ACID--PEPTIDOGLYCAN TEICHOIC ACID TRANSFERASE TAGU"/>
    <property type="match status" value="1"/>
</dbReference>
<comment type="caution">
    <text evidence="5">The sequence shown here is derived from an EMBL/GenBank/DDBJ whole genome shotgun (WGS) entry which is preliminary data.</text>
</comment>
<evidence type="ECO:0000259" key="4">
    <source>
        <dbReference type="Pfam" id="PF03816"/>
    </source>
</evidence>
<dbReference type="Proteomes" id="UP000321571">
    <property type="component" value="Unassembled WGS sequence"/>
</dbReference>
<gene>
    <name evidence="5" type="ORF">FHP06_14935</name>
</gene>
<feature type="compositionally biased region" description="Basic and acidic residues" evidence="2">
    <location>
        <begin position="436"/>
        <end position="457"/>
    </location>
</feature>
<keyword evidence="6" id="KW-1185">Reference proteome</keyword>
<dbReference type="InterPro" id="IPR050922">
    <property type="entry name" value="LytR/CpsA/Psr_CW_biosynth"/>
</dbReference>
<reference evidence="5 6" key="1">
    <citation type="submission" date="2019-06" db="EMBL/GenBank/DDBJ databases">
        <title>Aeromicrobium sp. nov., isolated from a maize field.</title>
        <authorList>
            <person name="Lin S.-Y."/>
            <person name="Tsai C.-F."/>
            <person name="Young C.-C."/>
        </authorList>
    </citation>
    <scope>NUCLEOTIDE SEQUENCE [LARGE SCALE GENOMIC DNA]</scope>
    <source>
        <strain evidence="5 6">CC-CFT486</strain>
    </source>
</reference>
<keyword evidence="3" id="KW-0812">Transmembrane</keyword>
<protein>
    <submittedName>
        <fullName evidence="5">LytR family transcriptional regulator</fullName>
    </submittedName>
</protein>
<feature type="domain" description="Cell envelope-related transcriptional attenuator" evidence="4">
    <location>
        <begin position="190"/>
        <end position="364"/>
    </location>
</feature>
<evidence type="ECO:0000256" key="1">
    <source>
        <dbReference type="ARBA" id="ARBA00006068"/>
    </source>
</evidence>
<evidence type="ECO:0000256" key="3">
    <source>
        <dbReference type="SAM" id="Phobius"/>
    </source>
</evidence>
<comment type="similarity">
    <text evidence="1">Belongs to the LytR/CpsA/Psr (LCP) family.</text>
</comment>
<dbReference type="OrthoDB" id="3573673at2"/>
<evidence type="ECO:0000313" key="6">
    <source>
        <dbReference type="Proteomes" id="UP000321571"/>
    </source>
</evidence>
<dbReference type="EMBL" id="VDUX01000008">
    <property type="protein sequence ID" value="TXL57329.1"/>
    <property type="molecule type" value="Genomic_DNA"/>
</dbReference>
<feature type="transmembrane region" description="Helical" evidence="3">
    <location>
        <begin position="120"/>
        <end position="144"/>
    </location>
</feature>
<accession>A0A5C8NEW7</accession>